<proteinExistence type="predicted"/>
<name>A0A3A8A694_9HYPH</name>
<dbReference type="OrthoDB" id="143770at2"/>
<dbReference type="InterPro" id="IPR016169">
    <property type="entry name" value="FAD-bd_PCMH_sub2"/>
</dbReference>
<dbReference type="Gene3D" id="3.30.465.10">
    <property type="match status" value="1"/>
</dbReference>
<evidence type="ECO:0000259" key="2">
    <source>
        <dbReference type="PROSITE" id="PS51387"/>
    </source>
</evidence>
<comment type="caution">
    <text evidence="3">The sequence shown here is derived from an EMBL/GenBank/DDBJ whole genome shotgun (WGS) entry which is preliminary data.</text>
</comment>
<dbReference type="InterPro" id="IPR036318">
    <property type="entry name" value="FAD-bd_PCMH-like_sf"/>
</dbReference>
<keyword evidence="1" id="KW-0274">FAD</keyword>
<dbReference type="InterPro" id="IPR010031">
    <property type="entry name" value="FAD_lactone_oxidase-like"/>
</dbReference>
<dbReference type="EMBL" id="QFWV02000008">
    <property type="protein sequence ID" value="RKF05715.1"/>
    <property type="molecule type" value="Genomic_DNA"/>
</dbReference>
<dbReference type="InterPro" id="IPR016166">
    <property type="entry name" value="FAD-bd_PCMH"/>
</dbReference>
<gene>
    <name evidence="3" type="ORF">DEM25_014035</name>
</gene>
<evidence type="ECO:0000256" key="1">
    <source>
        <dbReference type="ARBA" id="ARBA00022827"/>
    </source>
</evidence>
<evidence type="ECO:0000313" key="3">
    <source>
        <dbReference type="EMBL" id="RKF05715.1"/>
    </source>
</evidence>
<dbReference type="Pfam" id="PF01565">
    <property type="entry name" value="FAD_binding_4"/>
    <property type="match status" value="1"/>
</dbReference>
<dbReference type="Proteomes" id="UP000246132">
    <property type="component" value="Unassembled WGS sequence"/>
</dbReference>
<dbReference type="AlphaFoldDB" id="A0A3A8A694"/>
<dbReference type="GO" id="GO:0071949">
    <property type="term" value="F:FAD binding"/>
    <property type="evidence" value="ECO:0007669"/>
    <property type="project" value="InterPro"/>
</dbReference>
<dbReference type="PANTHER" id="PTHR43762:SF1">
    <property type="entry name" value="D-ARABINONO-1,4-LACTONE OXIDASE"/>
    <property type="match status" value="1"/>
</dbReference>
<dbReference type="SUPFAM" id="SSF56176">
    <property type="entry name" value="FAD-binding/transporter-associated domain-like"/>
    <property type="match status" value="1"/>
</dbReference>
<dbReference type="PANTHER" id="PTHR43762">
    <property type="entry name" value="L-GULONOLACTONE OXIDASE"/>
    <property type="match status" value="1"/>
</dbReference>
<evidence type="ECO:0000313" key="4">
    <source>
        <dbReference type="Proteomes" id="UP000246132"/>
    </source>
</evidence>
<dbReference type="GO" id="GO:0016899">
    <property type="term" value="F:oxidoreductase activity, acting on the CH-OH group of donors, oxygen as acceptor"/>
    <property type="evidence" value="ECO:0007669"/>
    <property type="project" value="InterPro"/>
</dbReference>
<feature type="domain" description="FAD-binding PCMH-type" evidence="2">
    <location>
        <begin position="12"/>
        <end position="177"/>
    </location>
</feature>
<dbReference type="PROSITE" id="PS51387">
    <property type="entry name" value="FAD_PCMH"/>
    <property type="match status" value="1"/>
</dbReference>
<keyword evidence="4" id="KW-1185">Reference proteome</keyword>
<dbReference type="RefSeq" id="WP_109766347.1">
    <property type="nucleotide sequence ID" value="NZ_CP159474.1"/>
</dbReference>
<organism evidence="3 4">
    <name type="scientific">Oceaniradius stylonematis</name>
    <dbReference type="NCBI Taxonomy" id="2184161"/>
    <lineage>
        <taxon>Bacteria</taxon>
        <taxon>Pseudomonadati</taxon>
        <taxon>Pseudomonadota</taxon>
        <taxon>Alphaproteobacteria</taxon>
        <taxon>Hyphomicrobiales</taxon>
        <taxon>Ahrensiaceae</taxon>
        <taxon>Oceaniradius</taxon>
    </lineage>
</organism>
<keyword evidence="1" id="KW-0285">Flavoprotein</keyword>
<sequence length="453" mass="48949">MRSVYDGFGRVRPARRAAVAGPLTAEALRDAAPGSLLPYGNGRSYGDTCHNDAGTLADMRGSARIVAFNPDSGVLEAEAGVMLHRIIDYCASYGFFLPVTPGTRFVTLGGAVANDVHGKNHHVRGTLGRHVEQIELVRSDGTHTLSRTANPALFAATIGGMGLTGIITRVRLKMMKVGSLNLIERLQPFATLDAYFDEADAADAANEYAVAWLDQLNGERGVLMTANHADDGDYRTAVHAPRLSVPFELPLSALNHFSLRAFNAAFHFAKARKAGRDRVTGFAGFFYPLDAVGNWNRLYGPAGLFQHQSAIPFETARAAIPAMLAASRRAGQASFLTVLKRFGDIASPGVMSFPVPGYTLTLDFPNRGPKTLALLDELDRITVEAGGRVNPYKDARMGAETFAACFPHWHQLEALRDPALCSDFWRRTALMLSKNGNGSIATDDLQQTLTKVS</sequence>
<accession>A0A3A8A694</accession>
<dbReference type="InterPro" id="IPR006094">
    <property type="entry name" value="Oxid_FAD_bind_N"/>
</dbReference>
<protein>
    <submittedName>
        <fullName evidence="3">FAD-binding oxidoreductase</fullName>
    </submittedName>
</protein>
<reference evidence="3 4" key="1">
    <citation type="journal article" date="2018" name="Int. J. Syst. Bacteriol.">
        <title>Oceaniradius stylonemae gen. nov., sp. nov., isolated from a red alga, Stylonema cornu-cervi.</title>
        <authorList>
            <person name="Jeong S."/>
        </authorList>
    </citation>
    <scope>NUCLEOTIDE SEQUENCE [LARGE SCALE GENOMIC DNA]</scope>
    <source>
        <strain evidence="3 4">StC1</strain>
    </source>
</reference>